<dbReference type="Pfam" id="PF01569">
    <property type="entry name" value="PAP2"/>
    <property type="match status" value="1"/>
</dbReference>
<feature type="domain" description="Phosphatidic acid phosphatase type 2/haloperoxidase" evidence="2">
    <location>
        <begin position="100"/>
        <end position="213"/>
    </location>
</feature>
<comment type="caution">
    <text evidence="3">The sequence shown here is derived from an EMBL/GenBank/DDBJ whole genome shotgun (WGS) entry which is preliminary data.</text>
</comment>
<dbReference type="CDD" id="cd03392">
    <property type="entry name" value="PAP2_like_2"/>
    <property type="match status" value="1"/>
</dbReference>
<evidence type="ECO:0000313" key="4">
    <source>
        <dbReference type="Proteomes" id="UP000004080"/>
    </source>
</evidence>
<dbReference type="STRING" id="1196324.A374_08399"/>
<dbReference type="SMART" id="SM00014">
    <property type="entry name" value="acidPPc"/>
    <property type="match status" value="1"/>
</dbReference>
<dbReference type="Proteomes" id="UP000004080">
    <property type="component" value="Unassembled WGS sequence"/>
</dbReference>
<dbReference type="InterPro" id="IPR036938">
    <property type="entry name" value="PAP2/HPO_sf"/>
</dbReference>
<dbReference type="PATRIC" id="fig|1196324.3.peg.1723"/>
<evidence type="ECO:0000313" key="3">
    <source>
        <dbReference type="EMBL" id="EIT85841.1"/>
    </source>
</evidence>
<dbReference type="InterPro" id="IPR000326">
    <property type="entry name" value="PAP2/HPO"/>
</dbReference>
<evidence type="ECO:0000256" key="1">
    <source>
        <dbReference type="SAM" id="Phobius"/>
    </source>
</evidence>
<dbReference type="Gene3D" id="1.20.144.10">
    <property type="entry name" value="Phosphatidic acid phosphatase type 2/haloperoxidase"/>
    <property type="match status" value="2"/>
</dbReference>
<dbReference type="OrthoDB" id="9789113at2"/>
<feature type="transmembrane region" description="Helical" evidence="1">
    <location>
        <begin position="12"/>
        <end position="36"/>
    </location>
</feature>
<feature type="transmembrane region" description="Helical" evidence="1">
    <location>
        <begin position="198"/>
        <end position="222"/>
    </location>
</feature>
<reference evidence="3 4" key="1">
    <citation type="journal article" date="2012" name="J. Bacteriol.">
        <title>Genome of Bacillus macauensis ZFHKF-1, a Long-Chain-Forming Bacterium.</title>
        <authorList>
            <person name="Cai L."/>
            <person name="Zhang T."/>
        </authorList>
    </citation>
    <scope>NUCLEOTIDE SEQUENCE [LARGE SCALE GENOMIC DNA]</scope>
    <source>
        <strain evidence="3 4">ZFHKF-1</strain>
    </source>
</reference>
<dbReference type="eggNOG" id="COG0671">
    <property type="taxonomic scope" value="Bacteria"/>
</dbReference>
<keyword evidence="1" id="KW-0472">Membrane</keyword>
<organism evidence="3 4">
    <name type="scientific">Fictibacillus macauensis ZFHKF-1</name>
    <dbReference type="NCBI Taxonomy" id="1196324"/>
    <lineage>
        <taxon>Bacteria</taxon>
        <taxon>Bacillati</taxon>
        <taxon>Bacillota</taxon>
        <taxon>Bacilli</taxon>
        <taxon>Bacillales</taxon>
        <taxon>Fictibacillaceae</taxon>
        <taxon>Fictibacillus</taxon>
    </lineage>
</organism>
<feature type="transmembrane region" description="Helical" evidence="1">
    <location>
        <begin position="170"/>
        <end position="192"/>
    </location>
</feature>
<accession>I8J270</accession>
<dbReference type="AlphaFoldDB" id="I8J270"/>
<keyword evidence="1" id="KW-1133">Transmembrane helix</keyword>
<evidence type="ECO:0000259" key="2">
    <source>
        <dbReference type="SMART" id="SM00014"/>
    </source>
</evidence>
<feature type="transmembrane region" description="Helical" evidence="1">
    <location>
        <begin position="67"/>
        <end position="91"/>
    </location>
</feature>
<protein>
    <submittedName>
        <fullName evidence="3">Phosphoesterase PA-phosphatase-like protein</fullName>
    </submittedName>
</protein>
<keyword evidence="1" id="KW-0812">Transmembrane</keyword>
<dbReference type="RefSeq" id="WP_007201773.1">
    <property type="nucleotide sequence ID" value="NZ_AKKV01000024.1"/>
</dbReference>
<feature type="transmembrane region" description="Helical" evidence="1">
    <location>
        <begin position="98"/>
        <end position="118"/>
    </location>
</feature>
<dbReference type="PANTHER" id="PTHR14969:SF13">
    <property type="entry name" value="AT30094P"/>
    <property type="match status" value="1"/>
</dbReference>
<feature type="transmembrane region" description="Helical" evidence="1">
    <location>
        <begin position="138"/>
        <end position="158"/>
    </location>
</feature>
<keyword evidence="4" id="KW-1185">Reference proteome</keyword>
<name>I8J270_9BACL</name>
<sequence>MIRKWLDKMAFPLVPIVCILLGFCTAALSIVGFFYISRGIERQKHLSFDAFYIEKIRSHASPALNKVAVIFTQFGSTLVLGLLLLISLAYLWFRRRDIWSMLFYLLTVAGGGVLNSILKHEYKRQRPNDNPVVEELSFSFPSGHAMGSMLYYGFLAYLIIRSERKWIHKVLSAIFFVCFIMAIGVSRIYLGVHYPSDVVAGYCAGLVWLLVCVGTLELIGWYKRRQRRTAS</sequence>
<proteinExistence type="predicted"/>
<dbReference type="SUPFAM" id="SSF48317">
    <property type="entry name" value="Acid phosphatase/Vanadium-dependent haloperoxidase"/>
    <property type="match status" value="1"/>
</dbReference>
<dbReference type="PANTHER" id="PTHR14969">
    <property type="entry name" value="SPHINGOSINE-1-PHOSPHATE PHOSPHOHYDROLASE"/>
    <property type="match status" value="1"/>
</dbReference>
<dbReference type="EMBL" id="AKKV01000024">
    <property type="protein sequence ID" value="EIT85841.1"/>
    <property type="molecule type" value="Genomic_DNA"/>
</dbReference>
<gene>
    <name evidence="3" type="ORF">A374_08399</name>
</gene>